<accession>A0A0C9YAW9</accession>
<organism evidence="1 2">
    <name type="scientific">Pisolithus microcarpus 441</name>
    <dbReference type="NCBI Taxonomy" id="765257"/>
    <lineage>
        <taxon>Eukaryota</taxon>
        <taxon>Fungi</taxon>
        <taxon>Dikarya</taxon>
        <taxon>Basidiomycota</taxon>
        <taxon>Agaricomycotina</taxon>
        <taxon>Agaricomycetes</taxon>
        <taxon>Agaricomycetidae</taxon>
        <taxon>Boletales</taxon>
        <taxon>Sclerodermatineae</taxon>
        <taxon>Pisolithaceae</taxon>
        <taxon>Pisolithus</taxon>
    </lineage>
</organism>
<dbReference type="Gene3D" id="3.30.710.10">
    <property type="entry name" value="Potassium Channel Kv1.1, Chain A"/>
    <property type="match status" value="1"/>
</dbReference>
<protein>
    <recommendedName>
        <fullName evidence="3">BTB domain-containing protein</fullName>
    </recommendedName>
</protein>
<evidence type="ECO:0000313" key="2">
    <source>
        <dbReference type="Proteomes" id="UP000054018"/>
    </source>
</evidence>
<sequence length="256" mass="28557">MLVAVIPYFKTLLSGDFVEANIGSNDNSSFGHSLDDRLSFEEYGYECDSDLDETEEGWNGDDIQHEQHCEDVRNPEIGPESIESSLEALVDDLGTPMSTTSSKPGTSLRKVYVKDVAFRTWKALIFHVYTGRISFGPLRSQPPTGVSSRSGSAGHTLMCSPKSMYRLADKYDMKDLKALARTDIQSKITAQNVVPELFSTFASRYPDIRDHLVDFYVTHCHHPDVITAMPVWIAKVVRGELPHAEEALNDILRALA</sequence>
<dbReference type="Proteomes" id="UP000054018">
    <property type="component" value="Unassembled WGS sequence"/>
</dbReference>
<keyword evidence="2" id="KW-1185">Reference proteome</keyword>
<gene>
    <name evidence="1" type="ORF">PISMIDRAFT_25825</name>
</gene>
<reference evidence="1 2" key="1">
    <citation type="submission" date="2014-04" db="EMBL/GenBank/DDBJ databases">
        <authorList>
            <consortium name="DOE Joint Genome Institute"/>
            <person name="Kuo A."/>
            <person name="Kohler A."/>
            <person name="Costa M.D."/>
            <person name="Nagy L.G."/>
            <person name="Floudas D."/>
            <person name="Copeland A."/>
            <person name="Barry K.W."/>
            <person name="Cichocki N."/>
            <person name="Veneault-Fourrey C."/>
            <person name="LaButti K."/>
            <person name="Lindquist E.A."/>
            <person name="Lipzen A."/>
            <person name="Lundell T."/>
            <person name="Morin E."/>
            <person name="Murat C."/>
            <person name="Sun H."/>
            <person name="Tunlid A."/>
            <person name="Henrissat B."/>
            <person name="Grigoriev I.V."/>
            <person name="Hibbett D.S."/>
            <person name="Martin F."/>
            <person name="Nordberg H.P."/>
            <person name="Cantor M.N."/>
            <person name="Hua S.X."/>
        </authorList>
    </citation>
    <scope>NUCLEOTIDE SEQUENCE [LARGE SCALE GENOMIC DNA]</scope>
    <source>
        <strain evidence="1 2">441</strain>
    </source>
</reference>
<dbReference type="EMBL" id="KN834291">
    <property type="protein sequence ID" value="KIK11139.1"/>
    <property type="molecule type" value="Genomic_DNA"/>
</dbReference>
<reference evidence="2" key="2">
    <citation type="submission" date="2015-01" db="EMBL/GenBank/DDBJ databases">
        <title>Evolutionary Origins and Diversification of the Mycorrhizal Mutualists.</title>
        <authorList>
            <consortium name="DOE Joint Genome Institute"/>
            <consortium name="Mycorrhizal Genomics Consortium"/>
            <person name="Kohler A."/>
            <person name="Kuo A."/>
            <person name="Nagy L.G."/>
            <person name="Floudas D."/>
            <person name="Copeland A."/>
            <person name="Barry K.W."/>
            <person name="Cichocki N."/>
            <person name="Veneault-Fourrey C."/>
            <person name="LaButti K."/>
            <person name="Lindquist E.A."/>
            <person name="Lipzen A."/>
            <person name="Lundell T."/>
            <person name="Morin E."/>
            <person name="Murat C."/>
            <person name="Riley R."/>
            <person name="Ohm R."/>
            <person name="Sun H."/>
            <person name="Tunlid A."/>
            <person name="Henrissat B."/>
            <person name="Grigoriev I.V."/>
            <person name="Hibbett D.S."/>
            <person name="Martin F."/>
        </authorList>
    </citation>
    <scope>NUCLEOTIDE SEQUENCE [LARGE SCALE GENOMIC DNA]</scope>
    <source>
        <strain evidence="2">441</strain>
    </source>
</reference>
<dbReference type="PANTHER" id="PTHR24413">
    <property type="entry name" value="SPECKLE-TYPE POZ PROTEIN"/>
    <property type="match status" value="1"/>
</dbReference>
<evidence type="ECO:0008006" key="3">
    <source>
        <dbReference type="Google" id="ProtNLM"/>
    </source>
</evidence>
<name>A0A0C9YAW9_9AGAM</name>
<evidence type="ECO:0000313" key="1">
    <source>
        <dbReference type="EMBL" id="KIK11139.1"/>
    </source>
</evidence>
<dbReference type="InterPro" id="IPR011333">
    <property type="entry name" value="SKP1/BTB/POZ_sf"/>
</dbReference>
<proteinExistence type="predicted"/>
<dbReference type="HOGENOM" id="CLU_043561_1_0_1"/>
<dbReference type="OrthoDB" id="6359816at2759"/>
<dbReference type="STRING" id="765257.A0A0C9YAW9"/>
<dbReference type="AlphaFoldDB" id="A0A0C9YAW9"/>